<dbReference type="Proteomes" id="UP000015105">
    <property type="component" value="Chromosome 7D"/>
</dbReference>
<accession>A0A453QS51</accession>
<reference evidence="1" key="5">
    <citation type="journal article" date="2021" name="G3 (Bethesda)">
        <title>Aegilops tauschii genome assembly Aet v5.0 features greater sequence contiguity and improved annotation.</title>
        <authorList>
            <person name="Wang L."/>
            <person name="Zhu T."/>
            <person name="Rodriguez J.C."/>
            <person name="Deal K.R."/>
            <person name="Dubcovsky J."/>
            <person name="McGuire P.E."/>
            <person name="Lux T."/>
            <person name="Spannagl M."/>
            <person name="Mayer K.F.X."/>
            <person name="Baldrich P."/>
            <person name="Meyers B.C."/>
            <person name="Huo N."/>
            <person name="Gu Y.Q."/>
            <person name="Zhou H."/>
            <person name="Devos K.M."/>
            <person name="Bennetzen J.L."/>
            <person name="Unver T."/>
            <person name="Budak H."/>
            <person name="Gulick P.J."/>
            <person name="Galiba G."/>
            <person name="Kalapos B."/>
            <person name="Nelson D.R."/>
            <person name="Li P."/>
            <person name="You F.M."/>
            <person name="Luo M.C."/>
            <person name="Dvorak J."/>
        </authorList>
    </citation>
    <scope>NUCLEOTIDE SEQUENCE [LARGE SCALE GENOMIC DNA]</scope>
    <source>
        <strain evidence="1">cv. AL8/78</strain>
    </source>
</reference>
<dbReference type="EnsemblPlants" id="AET7Gv20301900.3">
    <property type="protein sequence ID" value="AET7Gv20301900.3"/>
    <property type="gene ID" value="AET7Gv20301900"/>
</dbReference>
<reference evidence="1" key="3">
    <citation type="journal article" date="2017" name="Nature">
        <title>Genome sequence of the progenitor of the wheat D genome Aegilops tauschii.</title>
        <authorList>
            <person name="Luo M.C."/>
            <person name="Gu Y.Q."/>
            <person name="Puiu D."/>
            <person name="Wang H."/>
            <person name="Twardziok S.O."/>
            <person name="Deal K.R."/>
            <person name="Huo N."/>
            <person name="Zhu T."/>
            <person name="Wang L."/>
            <person name="Wang Y."/>
            <person name="McGuire P.E."/>
            <person name="Liu S."/>
            <person name="Long H."/>
            <person name="Ramasamy R.K."/>
            <person name="Rodriguez J.C."/>
            <person name="Van S.L."/>
            <person name="Yuan L."/>
            <person name="Wang Z."/>
            <person name="Xia Z."/>
            <person name="Xiao L."/>
            <person name="Anderson O.D."/>
            <person name="Ouyang S."/>
            <person name="Liang Y."/>
            <person name="Zimin A.V."/>
            <person name="Pertea G."/>
            <person name="Qi P."/>
            <person name="Bennetzen J.L."/>
            <person name="Dai X."/>
            <person name="Dawson M.W."/>
            <person name="Muller H.G."/>
            <person name="Kugler K."/>
            <person name="Rivarola-Duarte L."/>
            <person name="Spannagl M."/>
            <person name="Mayer K.F.X."/>
            <person name="Lu F.H."/>
            <person name="Bevan M.W."/>
            <person name="Leroy P."/>
            <person name="Li P."/>
            <person name="You F.M."/>
            <person name="Sun Q."/>
            <person name="Liu Z."/>
            <person name="Lyons E."/>
            <person name="Wicker T."/>
            <person name="Salzberg S.L."/>
            <person name="Devos K.M."/>
            <person name="Dvorak J."/>
        </authorList>
    </citation>
    <scope>NUCLEOTIDE SEQUENCE [LARGE SCALE GENOMIC DNA]</scope>
    <source>
        <strain evidence="1">cv. AL8/78</strain>
    </source>
</reference>
<reference evidence="2" key="2">
    <citation type="journal article" date="2017" name="Nat. Plants">
        <title>The Aegilops tauschii genome reveals multiple impacts of transposons.</title>
        <authorList>
            <person name="Zhao G."/>
            <person name="Zou C."/>
            <person name="Li K."/>
            <person name="Wang K."/>
            <person name="Li T."/>
            <person name="Gao L."/>
            <person name="Zhang X."/>
            <person name="Wang H."/>
            <person name="Yang Z."/>
            <person name="Liu X."/>
            <person name="Jiang W."/>
            <person name="Mao L."/>
            <person name="Kong X."/>
            <person name="Jiao Y."/>
            <person name="Jia J."/>
        </authorList>
    </citation>
    <scope>NUCLEOTIDE SEQUENCE [LARGE SCALE GENOMIC DNA]</scope>
    <source>
        <strain evidence="2">cv. AL8/78</strain>
    </source>
</reference>
<sequence>LVFSYICQPLKPPLSMQTQAVPPRRTRARTTEELIASNAAVVASHDRVLESNAAVVESNDRLTAAINQLTARLGESSTSRP</sequence>
<reference evidence="1" key="4">
    <citation type="submission" date="2019-03" db="UniProtKB">
        <authorList>
            <consortium name="EnsemblPlants"/>
        </authorList>
    </citation>
    <scope>IDENTIFICATION</scope>
</reference>
<organism evidence="1 2">
    <name type="scientific">Aegilops tauschii subsp. strangulata</name>
    <name type="common">Goatgrass</name>
    <dbReference type="NCBI Taxonomy" id="200361"/>
    <lineage>
        <taxon>Eukaryota</taxon>
        <taxon>Viridiplantae</taxon>
        <taxon>Streptophyta</taxon>
        <taxon>Embryophyta</taxon>
        <taxon>Tracheophyta</taxon>
        <taxon>Spermatophyta</taxon>
        <taxon>Magnoliopsida</taxon>
        <taxon>Liliopsida</taxon>
        <taxon>Poales</taxon>
        <taxon>Poaceae</taxon>
        <taxon>BOP clade</taxon>
        <taxon>Pooideae</taxon>
        <taxon>Triticodae</taxon>
        <taxon>Triticeae</taxon>
        <taxon>Triticinae</taxon>
        <taxon>Aegilops</taxon>
    </lineage>
</organism>
<evidence type="ECO:0000313" key="2">
    <source>
        <dbReference type="Proteomes" id="UP000015105"/>
    </source>
</evidence>
<name>A0A453QS51_AEGTS</name>
<dbReference type="AlphaFoldDB" id="A0A453QS51"/>
<proteinExistence type="predicted"/>
<reference evidence="2" key="1">
    <citation type="journal article" date="2014" name="Science">
        <title>Ancient hybridizations among the ancestral genomes of bread wheat.</title>
        <authorList>
            <consortium name="International Wheat Genome Sequencing Consortium,"/>
            <person name="Marcussen T."/>
            <person name="Sandve S.R."/>
            <person name="Heier L."/>
            <person name="Spannagl M."/>
            <person name="Pfeifer M."/>
            <person name="Jakobsen K.S."/>
            <person name="Wulff B.B."/>
            <person name="Steuernagel B."/>
            <person name="Mayer K.F."/>
            <person name="Olsen O.A."/>
        </authorList>
    </citation>
    <scope>NUCLEOTIDE SEQUENCE [LARGE SCALE GENOMIC DNA]</scope>
    <source>
        <strain evidence="2">cv. AL8/78</strain>
    </source>
</reference>
<dbReference type="Gramene" id="AET7Gv20301900.3">
    <property type="protein sequence ID" value="AET7Gv20301900.3"/>
    <property type="gene ID" value="AET7Gv20301900"/>
</dbReference>
<protein>
    <submittedName>
        <fullName evidence="1">Uncharacterized protein</fullName>
    </submittedName>
</protein>
<evidence type="ECO:0000313" key="1">
    <source>
        <dbReference type="EnsemblPlants" id="AET7Gv20301900.3"/>
    </source>
</evidence>
<keyword evidence="2" id="KW-1185">Reference proteome</keyword>